<dbReference type="InterPro" id="IPR017900">
    <property type="entry name" value="4Fe4S_Fe_S_CS"/>
</dbReference>
<organism evidence="6 7">
    <name type="scientific">Candidatus Coatesbacteria bacterium RBG_13_66_14</name>
    <dbReference type="NCBI Taxonomy" id="1817816"/>
    <lineage>
        <taxon>Bacteria</taxon>
        <taxon>Candidatus Coatesiibacteriota</taxon>
    </lineage>
</organism>
<keyword evidence="2" id="KW-0408">Iron</keyword>
<keyword evidence="4" id="KW-0472">Membrane</keyword>
<evidence type="ECO:0000313" key="6">
    <source>
        <dbReference type="EMBL" id="OGD74574.1"/>
    </source>
</evidence>
<evidence type="ECO:0000259" key="5">
    <source>
        <dbReference type="PROSITE" id="PS51379"/>
    </source>
</evidence>
<evidence type="ECO:0000313" key="7">
    <source>
        <dbReference type="Proteomes" id="UP000177187"/>
    </source>
</evidence>
<evidence type="ECO:0000256" key="1">
    <source>
        <dbReference type="ARBA" id="ARBA00022723"/>
    </source>
</evidence>
<dbReference type="InterPro" id="IPR017896">
    <property type="entry name" value="4Fe4S_Fe-S-bd"/>
</dbReference>
<gene>
    <name evidence="6" type="ORF">A2Y64_00975</name>
</gene>
<feature type="domain" description="4Fe-4S ferredoxin-type" evidence="5">
    <location>
        <begin position="85"/>
        <end position="115"/>
    </location>
</feature>
<proteinExistence type="predicted"/>
<dbReference type="SUPFAM" id="SSF46548">
    <property type="entry name" value="alpha-helical ferredoxin"/>
    <property type="match status" value="1"/>
</dbReference>
<dbReference type="GO" id="GO:0051536">
    <property type="term" value="F:iron-sulfur cluster binding"/>
    <property type="evidence" value="ECO:0007669"/>
    <property type="project" value="UniProtKB-KW"/>
</dbReference>
<keyword evidence="3" id="KW-0411">Iron-sulfur</keyword>
<protein>
    <recommendedName>
        <fullName evidence="5">4Fe-4S ferredoxin-type domain-containing protein</fullName>
    </recommendedName>
</protein>
<dbReference type="STRING" id="1817816.A2Y64_00975"/>
<name>A0A1F5F5I5_9BACT</name>
<dbReference type="PROSITE" id="PS51379">
    <property type="entry name" value="4FE4S_FER_2"/>
    <property type="match status" value="2"/>
</dbReference>
<dbReference type="EMBL" id="MFAF01000100">
    <property type="protein sequence ID" value="OGD74574.1"/>
    <property type="molecule type" value="Genomic_DNA"/>
</dbReference>
<evidence type="ECO:0000256" key="4">
    <source>
        <dbReference type="SAM" id="Phobius"/>
    </source>
</evidence>
<dbReference type="PROSITE" id="PS00198">
    <property type="entry name" value="4FE4S_FER_1"/>
    <property type="match status" value="2"/>
</dbReference>
<dbReference type="GO" id="GO:0046872">
    <property type="term" value="F:metal ion binding"/>
    <property type="evidence" value="ECO:0007669"/>
    <property type="project" value="UniProtKB-KW"/>
</dbReference>
<feature type="domain" description="4Fe-4S ferredoxin-type" evidence="5">
    <location>
        <begin position="46"/>
        <end position="74"/>
    </location>
</feature>
<dbReference type="Gene3D" id="3.30.70.20">
    <property type="match status" value="1"/>
</dbReference>
<keyword evidence="1" id="KW-0479">Metal-binding</keyword>
<keyword evidence="4" id="KW-0812">Transmembrane</keyword>
<accession>A0A1F5F5I5</accession>
<dbReference type="Pfam" id="PF13237">
    <property type="entry name" value="Fer4_10"/>
    <property type="match status" value="1"/>
</dbReference>
<dbReference type="Proteomes" id="UP000177187">
    <property type="component" value="Unassembled WGS sequence"/>
</dbReference>
<reference evidence="6 7" key="1">
    <citation type="journal article" date="2016" name="Nat. Commun.">
        <title>Thousands of microbial genomes shed light on interconnected biogeochemical processes in an aquifer system.</title>
        <authorList>
            <person name="Anantharaman K."/>
            <person name="Brown C.T."/>
            <person name="Hug L.A."/>
            <person name="Sharon I."/>
            <person name="Castelle C.J."/>
            <person name="Probst A.J."/>
            <person name="Thomas B.C."/>
            <person name="Singh A."/>
            <person name="Wilkins M.J."/>
            <person name="Karaoz U."/>
            <person name="Brodie E.L."/>
            <person name="Williams K.H."/>
            <person name="Hubbard S.S."/>
            <person name="Banfield J.F."/>
        </authorList>
    </citation>
    <scope>NUCLEOTIDE SEQUENCE [LARGE SCALE GENOMIC DNA]</scope>
</reference>
<evidence type="ECO:0000256" key="3">
    <source>
        <dbReference type="ARBA" id="ARBA00023014"/>
    </source>
</evidence>
<keyword evidence="4" id="KW-1133">Transmembrane helix</keyword>
<sequence length="156" mass="17647">MPAIKERDLKQIQRTLDRIFDMKEPPVARTRLLSTGMELYNRLHSEGRDLASDKGCIACGNCVDSCPVLRREPERLKRTGQRTSMALESIVGEDCEQCYSCALACPQTDLDIKQYIVDKRVVETLPKSKTLNQLDRYFAALIGLLFGILLGILIAW</sequence>
<feature type="transmembrane region" description="Helical" evidence="4">
    <location>
        <begin position="137"/>
        <end position="155"/>
    </location>
</feature>
<comment type="caution">
    <text evidence="6">The sequence shown here is derived from an EMBL/GenBank/DDBJ whole genome shotgun (WGS) entry which is preliminary data.</text>
</comment>
<dbReference type="AlphaFoldDB" id="A0A1F5F5I5"/>
<evidence type="ECO:0000256" key="2">
    <source>
        <dbReference type="ARBA" id="ARBA00023004"/>
    </source>
</evidence>